<dbReference type="AlphaFoldDB" id="A0A1E3G0D9"/>
<dbReference type="Gene3D" id="1.25.40.10">
    <property type="entry name" value="Tetratricopeptide repeat domain"/>
    <property type="match status" value="1"/>
</dbReference>
<reference evidence="5" key="1">
    <citation type="submission" date="2016-04" db="EMBL/GenBank/DDBJ databases">
        <title>The genome sequence project of a novel Fervidobacterium isolate from a hot spring in Thailand.</title>
        <authorList>
            <person name="Gonzalez J.M."/>
            <person name="Cuecas A."/>
            <person name="Kanoksilapatham W."/>
        </authorList>
    </citation>
    <scope>NUCLEOTIDE SEQUENCE [LARGE SCALE GENOMIC DNA]</scope>
    <source>
        <strain evidence="5">FC2004</strain>
    </source>
</reference>
<dbReference type="RefSeq" id="WP_069293926.1">
    <property type="nucleotide sequence ID" value="NZ_CP140110.1"/>
</dbReference>
<name>A0A1E3G0D9_9BACT</name>
<feature type="region of interest" description="Disordered" evidence="2">
    <location>
        <begin position="345"/>
        <end position="387"/>
    </location>
</feature>
<protein>
    <recommendedName>
        <fullName evidence="3">TOTE conflict system primase domain-containing protein</fullName>
    </recommendedName>
</protein>
<dbReference type="Proteomes" id="UP000094570">
    <property type="component" value="Unassembled WGS sequence"/>
</dbReference>
<dbReference type="InterPro" id="IPR054347">
    <property type="entry name" value="TOTE_primase"/>
</dbReference>
<feature type="compositionally biased region" description="Polar residues" evidence="2">
    <location>
        <begin position="345"/>
        <end position="366"/>
    </location>
</feature>
<dbReference type="SUPFAM" id="SSF48452">
    <property type="entry name" value="TPR-like"/>
    <property type="match status" value="1"/>
</dbReference>
<evidence type="ECO:0000256" key="1">
    <source>
        <dbReference type="SAM" id="Coils"/>
    </source>
</evidence>
<dbReference type="Gene3D" id="3.90.920.10">
    <property type="entry name" value="DNA primase, PRIM domain"/>
    <property type="match status" value="1"/>
</dbReference>
<dbReference type="STRING" id="1008305.A4H02_09425"/>
<evidence type="ECO:0000259" key="3">
    <source>
        <dbReference type="Pfam" id="PF22548"/>
    </source>
</evidence>
<feature type="coiled-coil region" evidence="1">
    <location>
        <begin position="526"/>
        <end position="553"/>
    </location>
</feature>
<gene>
    <name evidence="4" type="ORF">A4H02_09425</name>
</gene>
<keyword evidence="1" id="KW-0175">Coiled coil</keyword>
<evidence type="ECO:0000256" key="2">
    <source>
        <dbReference type="SAM" id="MobiDB-lite"/>
    </source>
</evidence>
<evidence type="ECO:0000313" key="4">
    <source>
        <dbReference type="EMBL" id="ODN29685.1"/>
    </source>
</evidence>
<sequence>MFDVYSEVERGNGMTEEESLKQKAIELEESFKFREALELYKACEGALTIEDGSLMRYAKLLFEFQEFQKAKQVLEKIILNYRYVNKELFQMLAEVYEHLGMDEKALVIYRKLGEKRKVVELENEQNFLRPNQRYVSRFMELFAGREDVFAIQTESGYYPVRRALTEADVIEHFTGKKTIGIYVLRSDDTVRFAAFDVDVKKGALGIVEKVLYDCQEVAKQLLRALEIEGLIAYPEFSGNKGYHIWLFFETPISAYKVKLVLEKIAAQVTLPENVKIEVFPKQAQTNGGLGNLIKAPLGVHRKTGKRCVFLSPQFEEIEQQMDFLLQIRKNSADVLKKLFHEYSTESGVDNQGGSQEKSSTPTGQENSPEKMCGRSKRTPKIDEITKKELRRRIAQENNPTLLAACSCTVISQIIQKIEKVAYIDDFEEMILVRTFKYLPNGTEILERLLKKTINYSTERFKTLLAQSGEVPISCEEIKKQVLTLDLALDLSKCTCKFTQPLNTPLNYLSPDAYLQYIDEKSLALKLIEKLQEKATLELEIRNLKALLASKMNDEIRTDTFVVRKSENGEIEIKFC</sequence>
<dbReference type="EMBL" id="LWAF01000025">
    <property type="protein sequence ID" value="ODN29685.1"/>
    <property type="molecule type" value="Genomic_DNA"/>
</dbReference>
<dbReference type="OrthoDB" id="9802848at2"/>
<dbReference type="InterPro" id="IPR011990">
    <property type="entry name" value="TPR-like_helical_dom_sf"/>
</dbReference>
<keyword evidence="5" id="KW-1185">Reference proteome</keyword>
<feature type="domain" description="TOTE conflict system primase" evidence="3">
    <location>
        <begin position="135"/>
        <end position="337"/>
    </location>
</feature>
<dbReference type="SUPFAM" id="SSF56747">
    <property type="entry name" value="Prim-pol domain"/>
    <property type="match status" value="1"/>
</dbReference>
<dbReference type="NCBIfam" id="NF040561">
    <property type="entry name" value="PrimPol_Msp"/>
    <property type="match status" value="1"/>
</dbReference>
<comment type="caution">
    <text evidence="4">The sequence shown here is derived from an EMBL/GenBank/DDBJ whole genome shotgun (WGS) entry which is preliminary data.</text>
</comment>
<accession>A0A1E3G0D9</accession>
<dbReference type="Pfam" id="PF22548">
    <property type="entry name" value="AEP-TOTE"/>
    <property type="match status" value="1"/>
</dbReference>
<dbReference type="CDD" id="cd00525">
    <property type="entry name" value="AE_Prim_S_like"/>
    <property type="match status" value="1"/>
</dbReference>
<organism evidence="4 5">
    <name type="scientific">Fervidobacterium thailandense</name>
    <dbReference type="NCBI Taxonomy" id="1008305"/>
    <lineage>
        <taxon>Bacteria</taxon>
        <taxon>Thermotogati</taxon>
        <taxon>Thermotogota</taxon>
        <taxon>Thermotogae</taxon>
        <taxon>Thermotogales</taxon>
        <taxon>Fervidobacteriaceae</taxon>
        <taxon>Fervidobacterium</taxon>
    </lineage>
</organism>
<evidence type="ECO:0000313" key="5">
    <source>
        <dbReference type="Proteomes" id="UP000094570"/>
    </source>
</evidence>
<proteinExistence type="predicted"/>